<evidence type="ECO:0000256" key="4">
    <source>
        <dbReference type="ARBA" id="ARBA00023136"/>
    </source>
</evidence>
<dbReference type="GO" id="GO:0016020">
    <property type="term" value="C:membrane"/>
    <property type="evidence" value="ECO:0007669"/>
    <property type="project" value="UniProtKB-SubCell"/>
</dbReference>
<proteinExistence type="predicted"/>
<dbReference type="GeneID" id="13442835"/>
<organism evidence="7 9">
    <name type="scientific">Neospora caninum (strain Liverpool)</name>
    <dbReference type="NCBI Taxonomy" id="572307"/>
    <lineage>
        <taxon>Eukaryota</taxon>
        <taxon>Sar</taxon>
        <taxon>Alveolata</taxon>
        <taxon>Apicomplexa</taxon>
        <taxon>Conoidasida</taxon>
        <taxon>Coccidia</taxon>
        <taxon>Eucoccidiorida</taxon>
        <taxon>Eimeriorina</taxon>
        <taxon>Sarcocystidae</taxon>
        <taxon>Neospora</taxon>
    </lineage>
</organism>
<feature type="region of interest" description="Disordered" evidence="5">
    <location>
        <begin position="1003"/>
        <end position="1048"/>
    </location>
</feature>
<feature type="compositionally biased region" description="Basic and acidic residues" evidence="5">
    <location>
        <begin position="878"/>
        <end position="893"/>
    </location>
</feature>
<evidence type="ECO:0000313" key="9">
    <source>
        <dbReference type="Proteomes" id="UP000007494"/>
    </source>
</evidence>
<dbReference type="OrthoDB" id="354867at2759"/>
<reference evidence="9" key="3">
    <citation type="journal article" date="2012" name="PLoS Pathog.">
        <title>Comparative genomics of the apicomplexan parasites Toxoplasma gondii and Neospora caninum: Coccidia differing in host range and transmission strategy.</title>
        <authorList>
            <person name="Reid A.J."/>
            <person name="Vermont S.J."/>
            <person name="Cotton J.A."/>
            <person name="Harris D."/>
            <person name="Hill-Cawthorne G.A."/>
            <person name="Konen-Waisman S."/>
            <person name="Latham S.M."/>
            <person name="Mourier T."/>
            <person name="Norton R."/>
            <person name="Quail M.A."/>
            <person name="Sanders M."/>
            <person name="Shanmugam D."/>
            <person name="Sohal A."/>
            <person name="Wasmuth J.D."/>
            <person name="Brunk B."/>
            <person name="Grigg M.E."/>
            <person name="Howard J.C."/>
            <person name="Parkinson J."/>
            <person name="Roos D.S."/>
            <person name="Trees A.J."/>
            <person name="Berriman M."/>
            <person name="Pain A."/>
            <person name="Wastling J.M."/>
        </authorList>
    </citation>
    <scope>NUCLEOTIDE SEQUENCE [LARGE SCALE GENOMIC DNA]</scope>
    <source>
        <strain evidence="9">Liverpool</strain>
    </source>
</reference>
<evidence type="ECO:0000256" key="6">
    <source>
        <dbReference type="SAM" id="Phobius"/>
    </source>
</evidence>
<feature type="compositionally biased region" description="Basic and acidic residues" evidence="5">
    <location>
        <begin position="198"/>
        <end position="211"/>
    </location>
</feature>
<dbReference type="PANTHER" id="PTHR11040:SF140">
    <property type="entry name" value="ZRT (ZRT), IRT- (IRT-) LIKE PROTEIN TRANSPORTER"/>
    <property type="match status" value="1"/>
</dbReference>
<feature type="transmembrane region" description="Helical" evidence="6">
    <location>
        <begin position="1265"/>
        <end position="1289"/>
    </location>
</feature>
<dbReference type="OMA" id="CIAPQLM"/>
<dbReference type="InterPro" id="IPR003689">
    <property type="entry name" value="ZIP"/>
</dbReference>
<feature type="region of interest" description="Disordered" evidence="5">
    <location>
        <begin position="98"/>
        <end position="119"/>
    </location>
</feature>
<dbReference type="Pfam" id="PF02535">
    <property type="entry name" value="Zip"/>
    <property type="match status" value="1"/>
</dbReference>
<dbReference type="Proteomes" id="UP000007494">
    <property type="component" value="Chromosome VIIb"/>
</dbReference>
<feature type="compositionally biased region" description="Low complexity" evidence="5">
    <location>
        <begin position="1025"/>
        <end position="1040"/>
    </location>
</feature>
<keyword evidence="3 6" id="KW-1133">Transmembrane helix</keyword>
<dbReference type="eggNOG" id="KOG1558">
    <property type="taxonomic scope" value="Eukaryota"/>
</dbReference>
<reference evidence="8" key="4">
    <citation type="journal article" date="2015" name="PLoS ONE">
        <title>Comprehensive Evaluation of Toxoplasma gondii VEG and Neospora caninum LIV Genomes with Tachyzoite Stage Transcriptome and Proteome Defines Novel Transcript Features.</title>
        <authorList>
            <person name="Ramaprasad A."/>
            <person name="Mourier T."/>
            <person name="Naeem R."/>
            <person name="Malas T.B."/>
            <person name="Moussa E."/>
            <person name="Panigrahi A."/>
            <person name="Vermont S.J."/>
            <person name="Otto T.D."/>
            <person name="Wastling J."/>
            <person name="Pain A."/>
        </authorList>
    </citation>
    <scope>NUCLEOTIDE SEQUENCE</scope>
    <source>
        <strain evidence="8">Liverpool</strain>
    </source>
</reference>
<feature type="compositionally biased region" description="Basic and acidic residues" evidence="5">
    <location>
        <begin position="362"/>
        <end position="373"/>
    </location>
</feature>
<feature type="region of interest" description="Disordered" evidence="5">
    <location>
        <begin position="51"/>
        <end position="77"/>
    </location>
</feature>
<feature type="region of interest" description="Disordered" evidence="5">
    <location>
        <begin position="341"/>
        <end position="424"/>
    </location>
</feature>
<feature type="compositionally biased region" description="Gly residues" evidence="5">
    <location>
        <begin position="528"/>
        <end position="539"/>
    </location>
</feature>
<dbReference type="GO" id="GO:0005385">
    <property type="term" value="F:zinc ion transmembrane transporter activity"/>
    <property type="evidence" value="ECO:0007669"/>
    <property type="project" value="TreeGrafter"/>
</dbReference>
<keyword evidence="4 6" id="KW-0472">Membrane</keyword>
<keyword evidence="9" id="KW-1185">Reference proteome</keyword>
<feature type="compositionally biased region" description="Basic and acidic residues" evidence="5">
    <location>
        <begin position="780"/>
        <end position="791"/>
    </location>
</feature>
<feature type="region of interest" description="Disordered" evidence="5">
    <location>
        <begin position="771"/>
        <end position="791"/>
    </location>
</feature>
<evidence type="ECO:0000313" key="8">
    <source>
        <dbReference type="EMBL" id="CEL66866.1"/>
    </source>
</evidence>
<feature type="compositionally biased region" description="Basic and acidic residues" evidence="5">
    <location>
        <begin position="540"/>
        <end position="550"/>
    </location>
</feature>
<reference evidence="7" key="1">
    <citation type="submission" date="2011-02" db="EMBL/GenBank/DDBJ databases">
        <authorList>
            <person name="Aslett M."/>
        </authorList>
    </citation>
    <scope>NUCLEOTIDE SEQUENCE</scope>
    <source>
        <strain evidence="7">Liverpool</strain>
    </source>
</reference>
<feature type="compositionally biased region" description="Basic and acidic residues" evidence="5">
    <location>
        <begin position="462"/>
        <end position="481"/>
    </location>
</feature>
<feature type="region of interest" description="Disordered" evidence="5">
    <location>
        <begin position="173"/>
        <end position="213"/>
    </location>
</feature>
<dbReference type="InParanoid" id="F0VGP0"/>
<feature type="region of interest" description="Disordered" evidence="5">
    <location>
        <begin position="462"/>
        <end position="489"/>
    </location>
</feature>
<keyword evidence="2 6" id="KW-0812">Transmembrane</keyword>
<evidence type="ECO:0000256" key="5">
    <source>
        <dbReference type="SAM" id="MobiDB-lite"/>
    </source>
</evidence>
<feature type="compositionally biased region" description="Basic and acidic residues" evidence="5">
    <location>
        <begin position="381"/>
        <end position="410"/>
    </location>
</feature>
<evidence type="ECO:0000313" key="7">
    <source>
        <dbReference type="EMBL" id="CBZ52884.1"/>
    </source>
</evidence>
<dbReference type="PANTHER" id="PTHR11040">
    <property type="entry name" value="ZINC/IRON TRANSPORTER"/>
    <property type="match status" value="1"/>
</dbReference>
<protein>
    <submittedName>
        <fullName evidence="7">Putative zinc transporter ZIP domain-containing protein</fullName>
    </submittedName>
    <submittedName>
        <fullName evidence="8">Zinc transporter ZIP domain-containing protein,putative</fullName>
    </submittedName>
</protein>
<dbReference type="EMBL" id="FR823389">
    <property type="protein sequence ID" value="CBZ52884.1"/>
    <property type="molecule type" value="Genomic_DNA"/>
</dbReference>
<evidence type="ECO:0000256" key="1">
    <source>
        <dbReference type="ARBA" id="ARBA00004141"/>
    </source>
</evidence>
<comment type="subcellular location">
    <subcellularLocation>
        <location evidence="1">Membrane</location>
        <topology evidence="1">Multi-pass membrane protein</topology>
    </subcellularLocation>
</comment>
<evidence type="ECO:0000256" key="3">
    <source>
        <dbReference type="ARBA" id="ARBA00022989"/>
    </source>
</evidence>
<feature type="region of interest" description="Disordered" evidence="5">
    <location>
        <begin position="525"/>
        <end position="550"/>
    </location>
</feature>
<dbReference type="EMBL" id="LN714482">
    <property type="protein sequence ID" value="CEL66866.1"/>
    <property type="molecule type" value="Genomic_DNA"/>
</dbReference>
<feature type="transmembrane region" description="Helical" evidence="6">
    <location>
        <begin position="1317"/>
        <end position="1344"/>
    </location>
</feature>
<feature type="region of interest" description="Disordered" evidence="5">
    <location>
        <begin position="841"/>
        <end position="893"/>
    </location>
</feature>
<accession>F0VGP0</accession>
<reference evidence="7" key="2">
    <citation type="submission" date="2011-03" db="EMBL/GenBank/DDBJ databases">
        <title>Comparative genomics and transcriptomics of Neospora caninum and Toxoplasma gondii.</title>
        <authorList>
            <person name="Reid A.J."/>
            <person name="Sohal A."/>
            <person name="Harris D."/>
            <person name="Quail M."/>
            <person name="Sanders M."/>
            <person name="Berriman M."/>
            <person name="Wastling J.M."/>
            <person name="Pain A."/>
        </authorList>
    </citation>
    <scope>NUCLEOTIDE SEQUENCE</scope>
    <source>
        <strain evidence="7">Liverpool</strain>
    </source>
</reference>
<name>F0VGP0_NEOCL</name>
<dbReference type="VEuPathDB" id="ToxoDB:NCLIV_026730"/>
<sequence length="1376" mass="145948">MKRAKMKAKRRRFSLISAPRSPFRGVPFWLYSLGMIFASRFLRVFASSSSQSAWPSSPSGDPTGPYLSTPPTSLSPSLSPSSASSLYSLSPSSSSLSSLSPPLSPSLSPSPSSPSSPSSLSSLSAFSTFSILSPVNHQVNGEDEEQRWSEEGARIALSVLASQGEARPLSVSSRSLSALTEEPGAEGDARSAGLLRRGSTERDEPSPRSDRFLPTLGSDISVADLETRALLFSHEEGQAEETALLSTRLYAAGSIFVCALAGAVPPLLFLQKEQEQRLQGRLRPAPPGVSSEGITPLTAKYIRLVMSFTGGVLLSVGLLHLLPSAQRQIAVELARQKLREDHKTATASSRDLGSGSFPGKSGEAETERRKAELGDGGSRGETQDRERDVADEGERGEPRGAQSRGEDAESRRKRGASGDAGTTASVSIESHKTFPYASVCCLVGVLLVMVLEALAEAEHTHEVHSHIHTHEHVRTHLHTEKEEVEAEAGSARGAYVPPALGAAPAFSGVRQGRHGDELKHAALEAAGSGFGPKEAGGGAEAERREGGSEERSWVKACKTKAGDGREGFCSLSSYASSCSASWHHSLSSASLCSSCLLPEAGKEDSETLAHPPPAADRATALCVVSPSPASAPPFAVSRAAPFHSFPSSCAASLRGVASTGCSFRNLFRRSNSCKEGTGNMAGKPPQVCPYRSTLSARSLYTAGCAVTAAAELSCAAAAPCWCEDGESEDERAAYPCSQRVIPEAEKGFVPAPKRGTLGGSAGSRRFMACSCEGGRQHSPSSDRARGESEIGERRRCEMALGQEGEGRGRMEGMRGPRIRSASCCSQACPFAGTSCCVGRLPPTPHRPRPLSPSKGRVVKSAGEVVDVDSGSSVSGRQRKLEEGERRRESVDEHSASFCSIVGEDSGDRKHRPGDIFISQGSFTRHPGHRGGTAIGYSRSADHLASNVESGNRFCSPEMHADSMPKSKCCKTSAEQDEGKPSRECGHRGPSLLAAATSLSRFASRERGVWKPTQSRRRRLPNSACRGRSGSPASLSSPLLAHATPRFPSSQSSHCDCGPLSPRSDVCMYTSPGFEESVRRYTHRWNAAEVAQRHGCPPLYFSSCSEEAGAVCLLGPDRTDEAGLTDPEYLDRANKRRSRMRSRCIYTVRNRCRKLCNRRHRVASSCGRCSSGNEGSRLLPPYGSSSTSATLADELRHEGDKAGAKELLVSGVLMLALSFHSLMEGVTLGTAPRPQLVAFAVLVHKGLESFALGSSLMQAQTHLKTFVWQMLAFASMTPVGVIVGIAITWLTGDGRGRSAPGSASSEALGMFSPRFFSFFLPLLPGLLTGVGSGTFLHVSLLECIAPQLMRCRAEGKASLLSVIAAVCLGAGVMVILA</sequence>
<dbReference type="RefSeq" id="XP_003882916.1">
    <property type="nucleotide sequence ID" value="XM_003882867.1"/>
</dbReference>
<gene>
    <name evidence="8" type="ORF">BN1204_026730</name>
    <name evidence="7" type="ORF">NCLIV_026730</name>
</gene>
<evidence type="ECO:0000256" key="2">
    <source>
        <dbReference type="ARBA" id="ARBA00022692"/>
    </source>
</evidence>
<feature type="transmembrane region" description="Helical" evidence="6">
    <location>
        <begin position="1356"/>
        <end position="1375"/>
    </location>
</feature>